<gene>
    <name evidence="2" type="ORF">S01H1_85694</name>
</gene>
<dbReference type="Pfam" id="PF00346">
    <property type="entry name" value="Complex1_49kDa"/>
    <property type="match status" value="1"/>
</dbReference>
<reference evidence="2" key="1">
    <citation type="journal article" date="2014" name="Front. Microbiol.">
        <title>High frequency of phylogenetically diverse reductive dehalogenase-homologous genes in deep subseafloor sedimentary metagenomes.</title>
        <authorList>
            <person name="Kawai M."/>
            <person name="Futagami T."/>
            <person name="Toyoda A."/>
            <person name="Takaki Y."/>
            <person name="Nishi S."/>
            <person name="Hori S."/>
            <person name="Arai W."/>
            <person name="Tsubouchi T."/>
            <person name="Morono Y."/>
            <person name="Uchiyama I."/>
            <person name="Ito T."/>
            <person name="Fujiyama A."/>
            <person name="Inagaki F."/>
            <person name="Takami H."/>
        </authorList>
    </citation>
    <scope>NUCLEOTIDE SEQUENCE</scope>
    <source>
        <strain evidence="2">Expedition CK06-06</strain>
    </source>
</reference>
<organism evidence="2">
    <name type="scientific">marine sediment metagenome</name>
    <dbReference type="NCBI Taxonomy" id="412755"/>
    <lineage>
        <taxon>unclassified sequences</taxon>
        <taxon>metagenomes</taxon>
        <taxon>ecological metagenomes</taxon>
    </lineage>
</organism>
<dbReference type="EMBL" id="BARS01058961">
    <property type="protein sequence ID" value="GAG42268.1"/>
    <property type="molecule type" value="Genomic_DNA"/>
</dbReference>
<dbReference type="GO" id="GO:0016651">
    <property type="term" value="F:oxidoreductase activity, acting on NAD(P)H"/>
    <property type="evidence" value="ECO:0007669"/>
    <property type="project" value="InterPro"/>
</dbReference>
<proteinExistence type="predicted"/>
<dbReference type="PANTHER" id="PTHR11993:SF10">
    <property type="entry name" value="NADH DEHYDROGENASE [UBIQUINONE] IRON-SULFUR PROTEIN 2, MITOCHONDRIAL"/>
    <property type="match status" value="1"/>
</dbReference>
<feature type="non-terminal residue" evidence="2">
    <location>
        <position position="74"/>
    </location>
</feature>
<dbReference type="GO" id="GO:0051287">
    <property type="term" value="F:NAD binding"/>
    <property type="evidence" value="ECO:0007669"/>
    <property type="project" value="InterPro"/>
</dbReference>
<feature type="domain" description="NADH-quinone oxidoreductase subunit D" evidence="1">
    <location>
        <begin position="1"/>
        <end position="74"/>
    </location>
</feature>
<accession>X0Y0F0</accession>
<name>X0Y0F0_9ZZZZ</name>
<dbReference type="PANTHER" id="PTHR11993">
    <property type="entry name" value="NADH-UBIQUINONE OXIDOREDUCTASE 49 KDA SUBUNIT"/>
    <property type="match status" value="1"/>
</dbReference>
<protein>
    <recommendedName>
        <fullName evidence="1">NADH-quinone oxidoreductase subunit D domain-containing protein</fullName>
    </recommendedName>
</protein>
<dbReference type="InterPro" id="IPR029014">
    <property type="entry name" value="NiFe-Hase_large"/>
</dbReference>
<dbReference type="InterPro" id="IPR022885">
    <property type="entry name" value="NDH1_su_D/H"/>
</dbReference>
<dbReference type="AlphaFoldDB" id="X0Y0F0"/>
<dbReference type="InterPro" id="IPR001135">
    <property type="entry name" value="NADH_Q_OxRdtase_suD"/>
</dbReference>
<sequence>TFRDRERVLDLFEYTCGARLLYNYIWIGGVSHDLPLNFVQYATEFLDYFEPKITEYNRLLTYNKIFIERTADIG</sequence>
<comment type="caution">
    <text evidence="2">The sequence shown here is derived from an EMBL/GenBank/DDBJ whole genome shotgun (WGS) entry which is preliminary data.</text>
</comment>
<dbReference type="Gene3D" id="1.10.645.10">
    <property type="entry name" value="Cytochrome-c3 Hydrogenase, chain B"/>
    <property type="match status" value="1"/>
</dbReference>
<dbReference type="GO" id="GO:0048038">
    <property type="term" value="F:quinone binding"/>
    <property type="evidence" value="ECO:0007669"/>
    <property type="project" value="InterPro"/>
</dbReference>
<dbReference type="SUPFAM" id="SSF56762">
    <property type="entry name" value="HydB/Nqo4-like"/>
    <property type="match status" value="1"/>
</dbReference>
<evidence type="ECO:0000259" key="1">
    <source>
        <dbReference type="Pfam" id="PF00346"/>
    </source>
</evidence>
<evidence type="ECO:0000313" key="2">
    <source>
        <dbReference type="EMBL" id="GAG42268.1"/>
    </source>
</evidence>
<feature type="non-terminal residue" evidence="2">
    <location>
        <position position="1"/>
    </location>
</feature>